<dbReference type="EMBL" id="JACJSI010000116">
    <property type="protein sequence ID" value="MBD2533824.1"/>
    <property type="molecule type" value="Genomic_DNA"/>
</dbReference>
<organism evidence="1 2">
    <name type="scientific">Nostoc flagelliforme FACHB-838</name>
    <dbReference type="NCBI Taxonomy" id="2692904"/>
    <lineage>
        <taxon>Bacteria</taxon>
        <taxon>Bacillati</taxon>
        <taxon>Cyanobacteriota</taxon>
        <taxon>Cyanophyceae</taxon>
        <taxon>Nostocales</taxon>
        <taxon>Nostocaceae</taxon>
        <taxon>Nostoc</taxon>
    </lineage>
</organism>
<accession>A0ABR8DX51</accession>
<evidence type="ECO:0000313" key="1">
    <source>
        <dbReference type="EMBL" id="MBD2533824.1"/>
    </source>
</evidence>
<name>A0ABR8DX51_9NOSO</name>
<reference evidence="1 2" key="1">
    <citation type="journal article" date="2020" name="ISME J.">
        <title>Comparative genomics reveals insights into cyanobacterial evolution and habitat adaptation.</title>
        <authorList>
            <person name="Chen M.Y."/>
            <person name="Teng W.K."/>
            <person name="Zhao L."/>
            <person name="Hu C.X."/>
            <person name="Zhou Y.K."/>
            <person name="Han B.P."/>
            <person name="Song L.R."/>
            <person name="Shu W.S."/>
        </authorList>
    </citation>
    <scope>NUCLEOTIDE SEQUENCE [LARGE SCALE GENOMIC DNA]</scope>
    <source>
        <strain evidence="1 2">FACHB-838</strain>
    </source>
</reference>
<keyword evidence="2" id="KW-1185">Reference proteome</keyword>
<protein>
    <submittedName>
        <fullName evidence="1">Uncharacterized protein</fullName>
    </submittedName>
</protein>
<gene>
    <name evidence="1" type="ORF">H6G97_31450</name>
</gene>
<dbReference type="Proteomes" id="UP000623440">
    <property type="component" value="Unassembled WGS sequence"/>
</dbReference>
<comment type="caution">
    <text evidence="1">The sequence shown here is derived from an EMBL/GenBank/DDBJ whole genome shotgun (WGS) entry which is preliminary data.</text>
</comment>
<proteinExistence type="predicted"/>
<evidence type="ECO:0000313" key="2">
    <source>
        <dbReference type="Proteomes" id="UP000623440"/>
    </source>
</evidence>
<sequence length="77" mass="9047">MQHNFSLSKKEKEKIFHTELVKFGVKYDRAAKAAYILASGKSDELLTEQEKRFVIEVCEEWSKNHKRYKELQQIAGS</sequence>
<dbReference type="RefSeq" id="WP_190944368.1">
    <property type="nucleotide sequence ID" value="NZ_JACJSI010000116.1"/>
</dbReference>